<dbReference type="EMBL" id="CP003344">
    <property type="protein sequence ID" value="AGA68249.1"/>
    <property type="molecule type" value="Genomic_DNA"/>
</dbReference>
<dbReference type="Pfam" id="PF00378">
    <property type="entry name" value="ECH_1"/>
    <property type="match status" value="1"/>
</dbReference>
<dbReference type="PANTHER" id="PTHR43684">
    <property type="match status" value="1"/>
</dbReference>
<evidence type="ECO:0000256" key="3">
    <source>
        <dbReference type="ARBA" id="ARBA00023140"/>
    </source>
</evidence>
<dbReference type="InterPro" id="IPR001753">
    <property type="entry name" value="Enoyl-CoA_hydra/iso"/>
</dbReference>
<gene>
    <name evidence="7" type="ordered locus">Desdi_0722</name>
</gene>
<dbReference type="PANTHER" id="PTHR43684:SF1">
    <property type="entry name" value="ENOYL-COA DELTA ISOMERASE 2"/>
    <property type="match status" value="1"/>
</dbReference>
<evidence type="ECO:0000256" key="5">
    <source>
        <dbReference type="RuleBase" id="RU003707"/>
    </source>
</evidence>
<keyword evidence="3" id="KW-0576">Peroxisome</keyword>
<dbReference type="Gene3D" id="3.90.226.10">
    <property type="entry name" value="2-enoyl-CoA Hydratase, Chain A, domain 1"/>
    <property type="match status" value="1"/>
</dbReference>
<dbReference type="CDD" id="cd06558">
    <property type="entry name" value="crotonase-like"/>
    <property type="match status" value="1"/>
</dbReference>
<dbReference type="AlphaFoldDB" id="L0F321"/>
<dbReference type="OrthoDB" id="9775794at2"/>
<dbReference type="InterPro" id="IPR029045">
    <property type="entry name" value="ClpP/crotonase-like_dom_sf"/>
</dbReference>
<dbReference type="InterPro" id="IPR051053">
    <property type="entry name" value="ECH/Chromodomain_protein"/>
</dbReference>
<dbReference type="Gene3D" id="1.10.12.10">
    <property type="entry name" value="Lyase 2-enoyl-coa Hydratase, Chain A, domain 2"/>
    <property type="match status" value="1"/>
</dbReference>
<keyword evidence="6" id="KW-0812">Transmembrane</keyword>
<organism evidence="7 8">
    <name type="scientific">Desulfitobacterium dichloroeliminans (strain LMG P-21439 / DCA1)</name>
    <dbReference type="NCBI Taxonomy" id="871963"/>
    <lineage>
        <taxon>Bacteria</taxon>
        <taxon>Bacillati</taxon>
        <taxon>Bacillota</taxon>
        <taxon>Clostridia</taxon>
        <taxon>Eubacteriales</taxon>
        <taxon>Desulfitobacteriaceae</taxon>
        <taxon>Desulfitobacterium</taxon>
    </lineage>
</organism>
<name>L0F321_DESDL</name>
<dbReference type="HOGENOM" id="CLU_009834_7_6_9"/>
<keyword evidence="8" id="KW-1185">Reference proteome</keyword>
<comment type="subcellular location">
    <subcellularLocation>
        <location evidence="1">Peroxisome</location>
    </subcellularLocation>
</comment>
<dbReference type="SUPFAM" id="SSF52096">
    <property type="entry name" value="ClpP/crotonase"/>
    <property type="match status" value="1"/>
</dbReference>
<evidence type="ECO:0000313" key="8">
    <source>
        <dbReference type="Proteomes" id="UP000010797"/>
    </source>
</evidence>
<dbReference type="PROSITE" id="PS00166">
    <property type="entry name" value="ENOYL_COA_HYDRATASE"/>
    <property type="match status" value="1"/>
</dbReference>
<feature type="transmembrane region" description="Helical" evidence="6">
    <location>
        <begin position="133"/>
        <end position="153"/>
    </location>
</feature>
<accession>L0F321</accession>
<protein>
    <submittedName>
        <fullName evidence="7">Enoyl-CoA hydratase/carnithine racemase</fullName>
    </submittedName>
</protein>
<dbReference type="eggNOG" id="COG1024">
    <property type="taxonomic scope" value="Bacteria"/>
</dbReference>
<evidence type="ECO:0000256" key="6">
    <source>
        <dbReference type="SAM" id="Phobius"/>
    </source>
</evidence>
<keyword evidence="4" id="KW-0413">Isomerase</keyword>
<reference evidence="8" key="1">
    <citation type="submission" date="2012-02" db="EMBL/GenBank/DDBJ databases">
        <title>Complete sequence of Desulfitobacterium dichloroeliminans LMG P-21439.</title>
        <authorList>
            <person name="Lucas S."/>
            <person name="Han J."/>
            <person name="Lapidus A."/>
            <person name="Cheng J.-F."/>
            <person name="Goodwin L."/>
            <person name="Pitluck S."/>
            <person name="Peters L."/>
            <person name="Ovchinnikova G."/>
            <person name="Teshima H."/>
            <person name="Detter J.C."/>
            <person name="Han C."/>
            <person name="Tapia R."/>
            <person name="Land M."/>
            <person name="Hauser L."/>
            <person name="Kyrpides N."/>
            <person name="Ivanova N."/>
            <person name="Pagani I."/>
            <person name="Kruse T."/>
            <person name="de Vos W.M."/>
            <person name="Boon N."/>
            <person name="Smidt H."/>
            <person name="Woyke T."/>
        </authorList>
    </citation>
    <scope>NUCLEOTIDE SEQUENCE [LARGE SCALE GENOMIC DNA]</scope>
    <source>
        <strain evidence="8">LMG P-21439 / DCA1</strain>
    </source>
</reference>
<dbReference type="GO" id="GO:0004165">
    <property type="term" value="F:delta(3)-delta(2)-enoyl-CoA isomerase activity"/>
    <property type="evidence" value="ECO:0007669"/>
    <property type="project" value="UniProtKB-ARBA"/>
</dbReference>
<comment type="similarity">
    <text evidence="2 5">Belongs to the enoyl-CoA hydratase/isomerase family.</text>
</comment>
<dbReference type="InterPro" id="IPR014748">
    <property type="entry name" value="Enoyl-CoA_hydra_C"/>
</dbReference>
<evidence type="ECO:0000313" key="7">
    <source>
        <dbReference type="EMBL" id="AGA68249.1"/>
    </source>
</evidence>
<proteinExistence type="inferred from homology"/>
<evidence type="ECO:0000256" key="4">
    <source>
        <dbReference type="ARBA" id="ARBA00023235"/>
    </source>
</evidence>
<dbReference type="InterPro" id="IPR018376">
    <property type="entry name" value="Enoyl-CoA_hyd/isom_CS"/>
</dbReference>
<dbReference type="KEGG" id="ddl:Desdi_0722"/>
<dbReference type="Proteomes" id="UP000010797">
    <property type="component" value="Chromosome"/>
</dbReference>
<feature type="transmembrane region" description="Helical" evidence="6">
    <location>
        <begin position="104"/>
        <end position="127"/>
    </location>
</feature>
<dbReference type="STRING" id="871963.Desdi_0722"/>
<keyword evidence="6" id="KW-1133">Transmembrane helix</keyword>
<evidence type="ECO:0000256" key="2">
    <source>
        <dbReference type="ARBA" id="ARBA00005254"/>
    </source>
</evidence>
<sequence>MCMEMEYKCIQCEVDNRVAKITMNVPEKMNALDARMSEELVAIMDVIEHDDNVKAVILTGVGKAFCAGGDVTIFPKLTLEQSIHAVREEGRSLVAAFTKLPKPIIAAVNGYAVGAGLSLALLSDIVISSEKAYFGAAFVNIGLIPDVGQLYFLPRLIGMQKAKELVFTGRNIDAQEAYEMGLVNKVVEQDKFEEAVNKMGQLLASKPALSMASSKALLHQSLDMGVDELIEIEGMTQGVCMQSEDCKEGISAFMNKRKPNFK</sequence>
<keyword evidence="6" id="KW-0472">Membrane</keyword>
<evidence type="ECO:0000256" key="1">
    <source>
        <dbReference type="ARBA" id="ARBA00004275"/>
    </source>
</evidence>